<feature type="chain" id="PRO_5035329025" description="Secreted protein" evidence="1">
    <location>
        <begin position="31"/>
        <end position="82"/>
    </location>
</feature>
<keyword evidence="3" id="KW-1185">Reference proteome</keyword>
<gene>
    <name evidence="2" type="ORF">AFUS01_LOCUS24535</name>
</gene>
<comment type="caution">
    <text evidence="2">The sequence shown here is derived from an EMBL/GenBank/DDBJ whole genome shotgun (WGS) entry which is preliminary data.</text>
</comment>
<evidence type="ECO:0008006" key="4">
    <source>
        <dbReference type="Google" id="ProtNLM"/>
    </source>
</evidence>
<dbReference type="AlphaFoldDB" id="A0A8J2KG09"/>
<evidence type="ECO:0000256" key="1">
    <source>
        <dbReference type="SAM" id="SignalP"/>
    </source>
</evidence>
<evidence type="ECO:0000313" key="2">
    <source>
        <dbReference type="EMBL" id="CAG7785940.1"/>
    </source>
</evidence>
<accession>A0A8J2KG09</accession>
<keyword evidence="1" id="KW-0732">Signal</keyword>
<dbReference type="EMBL" id="CAJVCH010307729">
    <property type="protein sequence ID" value="CAG7785940.1"/>
    <property type="molecule type" value="Genomic_DNA"/>
</dbReference>
<protein>
    <recommendedName>
        <fullName evidence="4">Secreted protein</fullName>
    </recommendedName>
</protein>
<organism evidence="2 3">
    <name type="scientific">Allacma fusca</name>
    <dbReference type="NCBI Taxonomy" id="39272"/>
    <lineage>
        <taxon>Eukaryota</taxon>
        <taxon>Metazoa</taxon>
        <taxon>Ecdysozoa</taxon>
        <taxon>Arthropoda</taxon>
        <taxon>Hexapoda</taxon>
        <taxon>Collembola</taxon>
        <taxon>Symphypleona</taxon>
        <taxon>Sminthuridae</taxon>
        <taxon>Allacma</taxon>
    </lineage>
</organism>
<proteinExistence type="predicted"/>
<name>A0A8J2KG09_9HEXA</name>
<reference evidence="2" key="1">
    <citation type="submission" date="2021-06" db="EMBL/GenBank/DDBJ databases">
        <authorList>
            <person name="Hodson N. C."/>
            <person name="Mongue J. A."/>
            <person name="Jaron S. K."/>
        </authorList>
    </citation>
    <scope>NUCLEOTIDE SEQUENCE</scope>
</reference>
<dbReference type="Proteomes" id="UP000708208">
    <property type="component" value="Unassembled WGS sequence"/>
</dbReference>
<feature type="non-terminal residue" evidence="2">
    <location>
        <position position="1"/>
    </location>
</feature>
<sequence length="82" mass="9065">MTTPTTESILGAWFALFSTLLFYSPERVHCMGTLKTTCLHCTNHVAGKQCSLIDNITGTVTYLPQTAVDCGSLFTQCYTYFV</sequence>
<feature type="signal peptide" evidence="1">
    <location>
        <begin position="1"/>
        <end position="30"/>
    </location>
</feature>
<evidence type="ECO:0000313" key="3">
    <source>
        <dbReference type="Proteomes" id="UP000708208"/>
    </source>
</evidence>